<dbReference type="PANTHER" id="PTHR33406:SF13">
    <property type="entry name" value="MEMBRANE PROTEIN YDFJ"/>
    <property type="match status" value="1"/>
</dbReference>
<feature type="transmembrane region" description="Helical" evidence="8">
    <location>
        <begin position="610"/>
        <end position="630"/>
    </location>
</feature>
<evidence type="ECO:0000256" key="1">
    <source>
        <dbReference type="ARBA" id="ARBA00004651"/>
    </source>
</evidence>
<feature type="coiled-coil region" evidence="6">
    <location>
        <begin position="288"/>
        <end position="348"/>
    </location>
</feature>
<reference evidence="10 11" key="1">
    <citation type="submission" date="2018-12" db="EMBL/GenBank/DDBJ databases">
        <title>Complete Genome Sequence of Glutamicibacter creatinolyticus strain LGCM259,isolated from an abscess of a 12-year-old mare in Italy.</title>
        <authorList>
            <person name="Santos R.G."/>
            <person name="Silva A.L."/>
            <person name="Seyffert N."/>
            <person name="Castro T.L.P."/>
            <person name="Attili A.R."/>
            <person name="Rifici C."/>
            <person name="Mazzullo G."/>
            <person name="Brenig B."/>
            <person name="Venanzi F."/>
            <person name="Azevedo V."/>
        </authorList>
    </citation>
    <scope>NUCLEOTIDE SEQUENCE [LARGE SCALE GENOMIC DNA]</scope>
    <source>
        <strain evidence="10 11">LGCM 259</strain>
    </source>
</reference>
<dbReference type="PROSITE" id="PS50156">
    <property type="entry name" value="SSD"/>
    <property type="match status" value="2"/>
</dbReference>
<keyword evidence="2" id="KW-1003">Cell membrane</keyword>
<feature type="region of interest" description="Disordered" evidence="7">
    <location>
        <begin position="378"/>
        <end position="417"/>
    </location>
</feature>
<keyword evidence="3 8" id="KW-0812">Transmembrane</keyword>
<dbReference type="InterPro" id="IPR000731">
    <property type="entry name" value="SSD"/>
</dbReference>
<feature type="transmembrane region" description="Helical" evidence="8">
    <location>
        <begin position="1040"/>
        <end position="1063"/>
    </location>
</feature>
<feature type="transmembrane region" description="Helical" evidence="8">
    <location>
        <begin position="998"/>
        <end position="1019"/>
    </location>
</feature>
<feature type="transmembrane region" description="Helical" evidence="8">
    <location>
        <begin position="1075"/>
        <end position="1099"/>
    </location>
</feature>
<dbReference type="KEGG" id="gcr:GcLGCM259_0666"/>
<name>A0A5B7WR66_9MICC</name>
<evidence type="ECO:0000256" key="3">
    <source>
        <dbReference type="ARBA" id="ARBA00022692"/>
    </source>
</evidence>
<dbReference type="InterPro" id="IPR001036">
    <property type="entry name" value="Acrflvin-R"/>
</dbReference>
<evidence type="ECO:0000256" key="6">
    <source>
        <dbReference type="SAM" id="Coils"/>
    </source>
</evidence>
<feature type="domain" description="SSD" evidence="9">
    <location>
        <begin position="590"/>
        <end position="735"/>
    </location>
</feature>
<sequence>MASFLYRLASWAHRHRFRMISIWLAVFIAIGTSATLFMGQLSNTFSLPGTETQRTLDRMERELPDLAGGSGAIVFRESSNRPLNEQQSQAIESALDQLEHHREVVNVARPFELQEQLDEAEPELAKAQKKLDDGQKELEDGKQQIADGKQQLEDAREELTEGWAQLFDGQKEIKQGEPQINAAEAKLAQGWAELRSGEAELRKGQAQFDAGERQWKAGMAEYQSGYAQYAAGQKQFAAGEQKLDASAKELAAGEKQYRANLNKILDGKSRAEREKELAAGKKQAQQGLQQAEDGLKTLDAGISQAEAKLKKLNSQLAEAEKNGATEELDKLKEGIATTQASIEELKKQRSAAASGQEKSQASLQQIAQAQAGLKQLDQARAQLDSGKQQLNAGRQQLESKRGELEAAGPKLAQAKKQLDAGKRELDANRAKLAAGWQEINAGRAELNAGQAEFDKQKAKFEAGKAELAAAEKQLKDGEATVKQKTRELEEAEAKLPQAERELERGRAELDFAARQVGASSDMRFISEDGSTAVAQVSFRGQTDALTPADREAITAIATGPQAAGVEVLFSKEILQDISEVFGAAEVVGLVVAAIVLIVMLGTLIAAGLPLLLALLGVGAGVGTTLAFSSLVDMASITPALALMLGLAVGIDYALFIIHRHRTQVLGGMQVGESIARAVGTSGNAVVFAGLTVIIALAALTVPGLPFLSVLGLSAAFTVLMAVLLAITLLPALLSLVGDKIVSKRARERAAAGVVSEPKSARWVQLLTKAAIPVSLVVVAVLGTIALPATQMRTALPDGSAEAADSMAFQAYQQTSDKFGAGYNGPLLVLADLPGDLNQRQADSLALDVADQLRTHDAVIAAIPATMTDDRSLVAIQVIPADGPASEATENLVHELRDDAERIQSATGITDMAVTGQVAAQIDVSEVVTNALAPYLSIVVGLSLILLLLVFRSLVVPLLATGGFLLSLAAAFGASTAVYQFGWLSGVFGVNVPGPLLSFLPILLTGILFGLAMDYQVFLVSAMRERFVHGESARDAVRSGFSMTAPVVTAAALIMISVFAGFIFSHLAMIRPLGFALAFGVLFDAFVVRMTLIPAVMHLLGDKAWYLPKWLDRILPNVDVEGEGLTALLEERDEHHHDRASHTESVNA</sequence>
<feature type="transmembrane region" description="Helical" evidence="8">
    <location>
        <begin position="580"/>
        <end position="603"/>
    </location>
</feature>
<keyword evidence="6" id="KW-0175">Coiled coil</keyword>
<feature type="compositionally biased region" description="Polar residues" evidence="7">
    <location>
        <begin position="385"/>
        <end position="396"/>
    </location>
</feature>
<dbReference type="PRINTS" id="PR00702">
    <property type="entry name" value="ACRIFLAVINRP"/>
</dbReference>
<feature type="coiled-coil region" evidence="6">
    <location>
        <begin position="84"/>
        <end position="158"/>
    </location>
</feature>
<feature type="transmembrane region" description="Helical" evidence="8">
    <location>
        <begin position="765"/>
        <end position="786"/>
    </location>
</feature>
<dbReference type="Proteomes" id="UP000307000">
    <property type="component" value="Chromosome"/>
</dbReference>
<keyword evidence="5 8" id="KW-0472">Membrane</keyword>
<dbReference type="GO" id="GO:0022857">
    <property type="term" value="F:transmembrane transporter activity"/>
    <property type="evidence" value="ECO:0007669"/>
    <property type="project" value="InterPro"/>
</dbReference>
<dbReference type="Gene3D" id="1.10.287.1490">
    <property type="match status" value="2"/>
</dbReference>
<feature type="transmembrane region" description="Helical" evidence="8">
    <location>
        <begin position="957"/>
        <end position="978"/>
    </location>
</feature>
<organism evidence="10 11">
    <name type="scientific">Glutamicibacter creatinolyticus</name>
    <dbReference type="NCBI Taxonomy" id="162496"/>
    <lineage>
        <taxon>Bacteria</taxon>
        <taxon>Bacillati</taxon>
        <taxon>Actinomycetota</taxon>
        <taxon>Actinomycetes</taxon>
        <taxon>Micrococcales</taxon>
        <taxon>Micrococcaceae</taxon>
        <taxon>Glutamicibacter</taxon>
    </lineage>
</organism>
<feature type="transmembrane region" description="Helical" evidence="8">
    <location>
        <begin position="678"/>
        <end position="700"/>
    </location>
</feature>
<dbReference type="InterPro" id="IPR050545">
    <property type="entry name" value="Mycobact_MmpL"/>
</dbReference>
<evidence type="ECO:0000256" key="5">
    <source>
        <dbReference type="ARBA" id="ARBA00023136"/>
    </source>
</evidence>
<dbReference type="PANTHER" id="PTHR33406">
    <property type="entry name" value="MEMBRANE PROTEIN MJ1562-RELATED"/>
    <property type="match status" value="1"/>
</dbReference>
<feature type="transmembrane region" description="Helical" evidence="8">
    <location>
        <begin position="706"/>
        <end position="736"/>
    </location>
</feature>
<dbReference type="Gene3D" id="1.20.1640.10">
    <property type="entry name" value="Multidrug efflux transporter AcrB transmembrane domain"/>
    <property type="match status" value="2"/>
</dbReference>
<gene>
    <name evidence="10" type="ORF">GcLGCM259_0666</name>
</gene>
<evidence type="ECO:0000256" key="4">
    <source>
        <dbReference type="ARBA" id="ARBA00022989"/>
    </source>
</evidence>
<dbReference type="AlphaFoldDB" id="A0A5B7WR66"/>
<dbReference type="RefSeq" id="WP_138925770.1">
    <property type="nucleotide sequence ID" value="NZ_CP034412.1"/>
</dbReference>
<feature type="transmembrane region" description="Helical" evidence="8">
    <location>
        <begin position="636"/>
        <end position="657"/>
    </location>
</feature>
<dbReference type="SUPFAM" id="SSF82866">
    <property type="entry name" value="Multidrug efflux transporter AcrB transmembrane domain"/>
    <property type="match status" value="2"/>
</dbReference>
<evidence type="ECO:0000256" key="8">
    <source>
        <dbReference type="SAM" id="Phobius"/>
    </source>
</evidence>
<dbReference type="Pfam" id="PF03176">
    <property type="entry name" value="MMPL"/>
    <property type="match status" value="2"/>
</dbReference>
<protein>
    <submittedName>
        <fullName evidence="10">Multidrug RND transporter</fullName>
    </submittedName>
</protein>
<feature type="transmembrane region" description="Helical" evidence="8">
    <location>
        <begin position="931"/>
        <end position="950"/>
    </location>
</feature>
<evidence type="ECO:0000313" key="11">
    <source>
        <dbReference type="Proteomes" id="UP000307000"/>
    </source>
</evidence>
<evidence type="ECO:0000256" key="2">
    <source>
        <dbReference type="ARBA" id="ARBA00022475"/>
    </source>
</evidence>
<proteinExistence type="predicted"/>
<feature type="domain" description="SSD" evidence="9">
    <location>
        <begin position="933"/>
        <end position="1098"/>
    </location>
</feature>
<comment type="subcellular location">
    <subcellularLocation>
        <location evidence="1">Cell membrane</location>
        <topology evidence="1">Multi-pass membrane protein</topology>
    </subcellularLocation>
</comment>
<evidence type="ECO:0000313" key="10">
    <source>
        <dbReference type="EMBL" id="QCY46427.1"/>
    </source>
</evidence>
<dbReference type="EMBL" id="CP034412">
    <property type="protein sequence ID" value="QCY46427.1"/>
    <property type="molecule type" value="Genomic_DNA"/>
</dbReference>
<accession>A0A5B7WR66</accession>
<evidence type="ECO:0000256" key="7">
    <source>
        <dbReference type="SAM" id="MobiDB-lite"/>
    </source>
</evidence>
<keyword evidence="11" id="KW-1185">Reference proteome</keyword>
<evidence type="ECO:0000259" key="9">
    <source>
        <dbReference type="PROSITE" id="PS50156"/>
    </source>
</evidence>
<dbReference type="InterPro" id="IPR004869">
    <property type="entry name" value="MMPL_dom"/>
</dbReference>
<keyword evidence="4 8" id="KW-1133">Transmembrane helix</keyword>
<feature type="transmembrane region" description="Helical" evidence="8">
    <location>
        <begin position="20"/>
        <end position="39"/>
    </location>
</feature>
<dbReference type="GO" id="GO:0005886">
    <property type="term" value="C:plasma membrane"/>
    <property type="evidence" value="ECO:0007669"/>
    <property type="project" value="UniProtKB-SubCell"/>
</dbReference>